<dbReference type="KEGG" id="hhy:Halhy_2741"/>
<dbReference type="OrthoDB" id="1320396at2"/>
<dbReference type="Proteomes" id="UP000008461">
    <property type="component" value="Chromosome"/>
</dbReference>
<dbReference type="NCBIfam" id="TIGR03519">
    <property type="entry name" value="T9SS_PorP_fam"/>
    <property type="match status" value="1"/>
</dbReference>
<protein>
    <submittedName>
        <fullName evidence="2">Membrane protein</fullName>
    </submittedName>
</protein>
<dbReference type="InterPro" id="IPR019861">
    <property type="entry name" value="PorP/SprF_Bacteroidetes"/>
</dbReference>
<dbReference type="EMBL" id="CP002691">
    <property type="protein sequence ID" value="AEE50609.1"/>
    <property type="molecule type" value="Genomic_DNA"/>
</dbReference>
<evidence type="ECO:0000313" key="2">
    <source>
        <dbReference type="EMBL" id="AEE50609.1"/>
    </source>
</evidence>
<sequence>MRKMYTLLILLGLSVVAKAQQENQFTQFQHYKLGFNPAYAGNAEGISIAALVRQQWLGIKGAPQVQLVSLNMPVLNNRVGIGANFARASIGVTNQYTAELAYAYRIPAPRGHLNLGLMTSIRNFQMNFSELEGSQPIANDGAIPAGLQSKYVPNFGAGIYYNAQNFYIGLSSPRLLNVNIDLSDGSGTISRETPHFFLMTGVLIPLGDNIKLQPQTLLKYVKGAPFDADANVSLIFNERVTMGVSYRLGGSRATGLGEAVSGLFSVQMGKNLLIGMSYDATLSELRKFNNGSAEVVLRYFINGRSSGDVIYDNPRFFF</sequence>
<organism evidence="2 3">
    <name type="scientific">Haliscomenobacter hydrossis (strain ATCC 27775 / DSM 1100 / LMG 10767 / O)</name>
    <dbReference type="NCBI Taxonomy" id="760192"/>
    <lineage>
        <taxon>Bacteria</taxon>
        <taxon>Pseudomonadati</taxon>
        <taxon>Bacteroidota</taxon>
        <taxon>Saprospiria</taxon>
        <taxon>Saprospirales</taxon>
        <taxon>Haliscomenobacteraceae</taxon>
        <taxon>Haliscomenobacter</taxon>
    </lineage>
</organism>
<accession>F4L1X6</accession>
<reference evidence="2 3" key="1">
    <citation type="journal article" date="2011" name="Stand. Genomic Sci.">
        <title>Complete genome sequence of Haliscomenobacter hydrossis type strain (O).</title>
        <authorList>
            <consortium name="US DOE Joint Genome Institute (JGI-PGF)"/>
            <person name="Daligault H."/>
            <person name="Lapidus A."/>
            <person name="Zeytun A."/>
            <person name="Nolan M."/>
            <person name="Lucas S."/>
            <person name="Del Rio T.G."/>
            <person name="Tice H."/>
            <person name="Cheng J.F."/>
            <person name="Tapia R."/>
            <person name="Han C."/>
            <person name="Goodwin L."/>
            <person name="Pitluck S."/>
            <person name="Liolios K."/>
            <person name="Pagani I."/>
            <person name="Ivanova N."/>
            <person name="Huntemann M."/>
            <person name="Mavromatis K."/>
            <person name="Mikhailova N."/>
            <person name="Pati A."/>
            <person name="Chen A."/>
            <person name="Palaniappan K."/>
            <person name="Land M."/>
            <person name="Hauser L."/>
            <person name="Brambilla E.M."/>
            <person name="Rohde M."/>
            <person name="Verbarg S."/>
            <person name="Goker M."/>
            <person name="Bristow J."/>
            <person name="Eisen J.A."/>
            <person name="Markowitz V."/>
            <person name="Hugenholtz P."/>
            <person name="Kyrpides N.C."/>
            <person name="Klenk H.P."/>
            <person name="Woyke T."/>
        </authorList>
    </citation>
    <scope>NUCLEOTIDE SEQUENCE [LARGE SCALE GENOMIC DNA]</scope>
    <source>
        <strain evidence="3">ATCC 27775 / DSM 1100 / LMG 10767 / O</strain>
    </source>
</reference>
<feature type="signal peptide" evidence="1">
    <location>
        <begin position="1"/>
        <end position="19"/>
    </location>
</feature>
<gene>
    <name evidence="2" type="ordered locus">Halhy_2741</name>
</gene>
<proteinExistence type="predicted"/>
<dbReference type="AlphaFoldDB" id="F4L1X6"/>
<reference key="2">
    <citation type="submission" date="2011-04" db="EMBL/GenBank/DDBJ databases">
        <title>Complete sequence of chromosome of Haliscomenobacter hydrossis DSM 1100.</title>
        <authorList>
            <consortium name="US DOE Joint Genome Institute (JGI-PGF)"/>
            <person name="Lucas S."/>
            <person name="Han J."/>
            <person name="Lapidus A."/>
            <person name="Bruce D."/>
            <person name="Goodwin L."/>
            <person name="Pitluck S."/>
            <person name="Peters L."/>
            <person name="Kyrpides N."/>
            <person name="Mavromatis K."/>
            <person name="Ivanova N."/>
            <person name="Ovchinnikova G."/>
            <person name="Pagani I."/>
            <person name="Daligault H."/>
            <person name="Detter J.C."/>
            <person name="Han C."/>
            <person name="Land M."/>
            <person name="Hauser L."/>
            <person name="Markowitz V."/>
            <person name="Cheng J.-F."/>
            <person name="Hugenholtz P."/>
            <person name="Woyke T."/>
            <person name="Wu D."/>
            <person name="Verbarg S."/>
            <person name="Frueling A."/>
            <person name="Brambilla E."/>
            <person name="Klenk H.-P."/>
            <person name="Eisen J.A."/>
        </authorList>
    </citation>
    <scope>NUCLEOTIDE SEQUENCE</scope>
    <source>
        <strain>DSM 1100</strain>
    </source>
</reference>
<dbReference type="eggNOG" id="COG3064">
    <property type="taxonomic scope" value="Bacteria"/>
</dbReference>
<keyword evidence="3" id="KW-1185">Reference proteome</keyword>
<dbReference type="Pfam" id="PF11751">
    <property type="entry name" value="PorP_SprF"/>
    <property type="match status" value="1"/>
</dbReference>
<feature type="chain" id="PRO_5003310581" evidence="1">
    <location>
        <begin position="20"/>
        <end position="318"/>
    </location>
</feature>
<name>F4L1X6_HALH1</name>
<dbReference type="HOGENOM" id="CLU_068235_0_1_10"/>
<evidence type="ECO:0000313" key="3">
    <source>
        <dbReference type="Proteomes" id="UP000008461"/>
    </source>
</evidence>
<dbReference type="STRING" id="760192.Halhy_2741"/>
<keyword evidence="1" id="KW-0732">Signal</keyword>
<evidence type="ECO:0000256" key="1">
    <source>
        <dbReference type="SAM" id="SignalP"/>
    </source>
</evidence>